<feature type="signal peptide" evidence="1">
    <location>
        <begin position="1"/>
        <end position="20"/>
    </location>
</feature>
<accession>A0A3D8IBI0</accession>
<evidence type="ECO:0008006" key="4">
    <source>
        <dbReference type="Google" id="ProtNLM"/>
    </source>
</evidence>
<dbReference type="EMBL" id="NXLS01000007">
    <property type="protein sequence ID" value="RDU62296.1"/>
    <property type="molecule type" value="Genomic_DNA"/>
</dbReference>
<feature type="chain" id="PRO_5017723031" description="Bacteriocin" evidence="1">
    <location>
        <begin position="21"/>
        <end position="93"/>
    </location>
</feature>
<organism evidence="2 3">
    <name type="scientific">Helicobacter ganmani</name>
    <dbReference type="NCBI Taxonomy" id="60246"/>
    <lineage>
        <taxon>Bacteria</taxon>
        <taxon>Pseudomonadati</taxon>
        <taxon>Campylobacterota</taxon>
        <taxon>Epsilonproteobacteria</taxon>
        <taxon>Campylobacterales</taxon>
        <taxon>Helicobacteraceae</taxon>
        <taxon>Helicobacter</taxon>
    </lineage>
</organism>
<evidence type="ECO:0000313" key="2">
    <source>
        <dbReference type="EMBL" id="RDU62296.1"/>
    </source>
</evidence>
<evidence type="ECO:0000256" key="1">
    <source>
        <dbReference type="SAM" id="SignalP"/>
    </source>
</evidence>
<dbReference type="OrthoDB" id="5325292at2"/>
<dbReference type="Proteomes" id="UP000256650">
    <property type="component" value="Unassembled WGS sequence"/>
</dbReference>
<name>A0A3D8IBI0_9HELI</name>
<protein>
    <recommendedName>
        <fullName evidence="4">Bacteriocin</fullName>
    </recommendedName>
</protein>
<proteinExistence type="predicted"/>
<reference evidence="2 3" key="1">
    <citation type="submission" date="2018-04" db="EMBL/GenBank/DDBJ databases">
        <title>Novel Campyloabacter and Helicobacter Species and Strains.</title>
        <authorList>
            <person name="Mannion A.J."/>
            <person name="Shen Z."/>
            <person name="Fox J.G."/>
        </authorList>
    </citation>
    <scope>NUCLEOTIDE SEQUENCE [LARGE SCALE GENOMIC DNA]</scope>
    <source>
        <strain evidence="2 3">MIT 99-5101</strain>
    </source>
</reference>
<keyword evidence="1" id="KW-0732">Signal</keyword>
<evidence type="ECO:0000313" key="3">
    <source>
        <dbReference type="Proteomes" id="UP000256650"/>
    </source>
</evidence>
<sequence>MKKLILGFLLIFGISSTLFAEVDFIALATNGEFNEQSAGVKVLNEEEMRQVVGGRMYQAVSLINMELETIVMSLFHTRLIIDYMIVTQMNFSL</sequence>
<dbReference type="AlphaFoldDB" id="A0A3D8IBI0"/>
<keyword evidence="3" id="KW-1185">Reference proteome</keyword>
<dbReference type="GeneID" id="82535990"/>
<gene>
    <name evidence="2" type="ORF">CQA43_06765</name>
</gene>
<comment type="caution">
    <text evidence="2">The sequence shown here is derived from an EMBL/GenBank/DDBJ whole genome shotgun (WGS) entry which is preliminary data.</text>
</comment>
<dbReference type="RefSeq" id="WP_115551862.1">
    <property type="nucleotide sequence ID" value="NZ_CAQNTT010000017.1"/>
</dbReference>